<evidence type="ECO:0000256" key="1">
    <source>
        <dbReference type="ARBA" id="ARBA00004123"/>
    </source>
</evidence>
<feature type="region of interest" description="Disordered" evidence="9">
    <location>
        <begin position="1"/>
        <end position="163"/>
    </location>
</feature>
<feature type="compositionally biased region" description="Low complexity" evidence="9">
    <location>
        <begin position="114"/>
        <end position="125"/>
    </location>
</feature>
<evidence type="ECO:0000256" key="6">
    <source>
        <dbReference type="ARBA" id="ARBA00022553"/>
    </source>
</evidence>
<dbReference type="GO" id="GO:0000493">
    <property type="term" value="P:box H/ACA snoRNP assembly"/>
    <property type="evidence" value="ECO:0007669"/>
    <property type="project" value="InterPro"/>
</dbReference>
<dbReference type="SUPFAM" id="SSF50447">
    <property type="entry name" value="Translation proteins"/>
    <property type="match status" value="1"/>
</dbReference>
<feature type="compositionally biased region" description="Pro residues" evidence="9">
    <location>
        <begin position="353"/>
        <end position="427"/>
    </location>
</feature>
<dbReference type="PANTHER" id="PTHR31633:SF1">
    <property type="entry name" value="H_ACA RIBONUCLEOPROTEIN COMPLEX NON-CORE SUBUNIT NAF1"/>
    <property type="match status" value="1"/>
</dbReference>
<feature type="compositionally biased region" description="Polar residues" evidence="9">
    <location>
        <begin position="40"/>
        <end position="60"/>
    </location>
</feature>
<dbReference type="STRING" id="400682.A0A1X7UUQ4"/>
<dbReference type="AlphaFoldDB" id="A0A1X7UUQ4"/>
<proteinExistence type="inferred from homology"/>
<reference evidence="11" key="1">
    <citation type="journal article" date="2010" name="Nature">
        <title>The Amphimedon queenslandica genome and the evolution of animal complexity.</title>
        <authorList>
            <person name="Srivastava M."/>
            <person name="Simakov O."/>
            <person name="Chapman J."/>
            <person name="Fahey B."/>
            <person name="Gauthier M.E."/>
            <person name="Mitros T."/>
            <person name="Richards G.S."/>
            <person name="Conaco C."/>
            <person name="Dacre M."/>
            <person name="Hellsten U."/>
            <person name="Larroux C."/>
            <person name="Putnam N.H."/>
            <person name="Stanke M."/>
            <person name="Adamska M."/>
            <person name="Darling A."/>
            <person name="Degnan S.M."/>
            <person name="Oakley T.H."/>
            <person name="Plachetzki D.C."/>
            <person name="Zhai Y."/>
            <person name="Adamski M."/>
            <person name="Calcino A."/>
            <person name="Cummins S.F."/>
            <person name="Goodstein D.M."/>
            <person name="Harris C."/>
            <person name="Jackson D.J."/>
            <person name="Leys S.P."/>
            <person name="Shu S."/>
            <person name="Woodcroft B.J."/>
            <person name="Vervoort M."/>
            <person name="Kosik K.S."/>
            <person name="Manning G."/>
            <person name="Degnan B.M."/>
            <person name="Rokhsar D.S."/>
        </authorList>
    </citation>
    <scope>NUCLEOTIDE SEQUENCE [LARGE SCALE GENOMIC DNA]</scope>
</reference>
<dbReference type="InterPro" id="IPR007504">
    <property type="entry name" value="H/ACA_rnp_Gar1/Naf1"/>
</dbReference>
<feature type="region of interest" description="Disordered" evidence="9">
    <location>
        <begin position="293"/>
        <end position="460"/>
    </location>
</feature>
<dbReference type="Pfam" id="PF04410">
    <property type="entry name" value="Gar1"/>
    <property type="match status" value="1"/>
</dbReference>
<comment type="similarity">
    <text evidence="2">Belongs to the NAF1 family.</text>
</comment>
<dbReference type="PANTHER" id="PTHR31633">
    <property type="entry name" value="H/ACA RIBONUCLEOPROTEIN COMPLEX NON-CORE SUBUNIT NAF1"/>
    <property type="match status" value="1"/>
</dbReference>
<name>A0A1X7UUQ4_AMPQE</name>
<comment type="subcellular location">
    <subcellularLocation>
        <location evidence="1">Nucleus</location>
    </subcellularLocation>
</comment>
<keyword evidence="6" id="KW-0597">Phosphoprotein</keyword>
<dbReference type="InterPro" id="IPR040309">
    <property type="entry name" value="Naf1"/>
</dbReference>
<evidence type="ECO:0000256" key="3">
    <source>
        <dbReference type="ARBA" id="ARBA00021438"/>
    </source>
</evidence>
<dbReference type="OrthoDB" id="21550at2759"/>
<protein>
    <recommendedName>
        <fullName evidence="3">H/ACA ribonucleoprotein complex non-core subunit NAF1</fullName>
    </recommendedName>
</protein>
<feature type="compositionally biased region" description="Low complexity" evidence="9">
    <location>
        <begin position="61"/>
        <end position="78"/>
    </location>
</feature>
<accession>A0A1X7UUQ4</accession>
<dbReference type="Proteomes" id="UP000007879">
    <property type="component" value="Unassembled WGS sequence"/>
</dbReference>
<evidence type="ECO:0000313" key="10">
    <source>
        <dbReference type="EnsemblMetazoa" id="Aqu2.1.31513_001"/>
    </source>
</evidence>
<organism evidence="10">
    <name type="scientific">Amphimedon queenslandica</name>
    <name type="common">Sponge</name>
    <dbReference type="NCBI Taxonomy" id="400682"/>
    <lineage>
        <taxon>Eukaryota</taxon>
        <taxon>Metazoa</taxon>
        <taxon>Porifera</taxon>
        <taxon>Demospongiae</taxon>
        <taxon>Heteroscleromorpha</taxon>
        <taxon>Haplosclerida</taxon>
        <taxon>Niphatidae</taxon>
        <taxon>Amphimedon</taxon>
    </lineage>
</organism>
<dbReference type="EnsemblMetazoa" id="Aqu2.1.31513_001">
    <property type="protein sequence ID" value="Aqu2.1.31513_001"/>
    <property type="gene ID" value="Aqu2.1.31513"/>
</dbReference>
<dbReference type="GO" id="GO:0003723">
    <property type="term" value="F:RNA binding"/>
    <property type="evidence" value="ECO:0007669"/>
    <property type="project" value="UniProtKB-KW"/>
</dbReference>
<dbReference type="eggNOG" id="KOG2236">
    <property type="taxonomic scope" value="Eukaryota"/>
</dbReference>
<feature type="compositionally biased region" description="Polar residues" evidence="9">
    <location>
        <begin position="18"/>
        <end position="27"/>
    </location>
</feature>
<feature type="compositionally biased region" description="Polar residues" evidence="9">
    <location>
        <begin position="79"/>
        <end position="106"/>
    </location>
</feature>
<dbReference type="GO" id="GO:0005732">
    <property type="term" value="C:sno(s)RNA-containing ribonucleoprotein complex"/>
    <property type="evidence" value="ECO:0007669"/>
    <property type="project" value="InterPro"/>
</dbReference>
<dbReference type="GO" id="GO:0006364">
    <property type="term" value="P:rRNA processing"/>
    <property type="evidence" value="ECO:0007669"/>
    <property type="project" value="UniProtKB-KW"/>
</dbReference>
<sequence>MAGMEKELEKEIEDSEENITGGSTVDNSPPPTAEVDTETFKNLSNPGTDTATNATTSKSVITTDAAIATNTAETISSTGSSNVASKEGNSSYPEGTSETQQLSSAGISLIKLYSDSSSSNSSSSESDSDEDDTTTAQSLDHHNNDEDDTEDCNTYPVGSGNRKYGYPMIADEVDYRDLPPPGNTAPCLPPSIPLSPIGTVLHTIEQLTIIESYPDQPTVDEGTHLWSDEREYIGELFETIGPVKKPFYTIRMSIDEESHTLPPGKEIFIAKDEKNFTKYVLKDKLREEKWSDASWKNDSEVPLELQEPSDDEEERNRAGKGANKDKKKNKNNKQQGNQNQRYNYAATRTDLPPALPPHPPSPYLSFPPPVPPPFPVPSLPPPPFNFPPLPPPPPFPPPSLPPFPPSSLPPPLPPSLPFPLPPPPLPPYTIRQAYHNNNNNTRTRPPPFSFRPSFNDSCNK</sequence>
<evidence type="ECO:0000256" key="5">
    <source>
        <dbReference type="ARBA" id="ARBA00022552"/>
    </source>
</evidence>
<keyword evidence="8" id="KW-0539">Nucleus</keyword>
<dbReference type="GO" id="GO:0001522">
    <property type="term" value="P:pseudouridine synthesis"/>
    <property type="evidence" value="ECO:0007669"/>
    <property type="project" value="InterPro"/>
</dbReference>
<dbReference type="GO" id="GO:0005634">
    <property type="term" value="C:nucleus"/>
    <property type="evidence" value="ECO:0007669"/>
    <property type="project" value="UniProtKB-SubCell"/>
</dbReference>
<dbReference type="InterPro" id="IPR009000">
    <property type="entry name" value="Transl_B-barrel_sf"/>
</dbReference>
<reference evidence="10" key="2">
    <citation type="submission" date="2017-05" db="UniProtKB">
        <authorList>
            <consortium name="EnsemblMetazoa"/>
        </authorList>
    </citation>
    <scope>IDENTIFICATION</scope>
</reference>
<feature type="compositionally biased region" description="Low complexity" evidence="9">
    <location>
        <begin position="332"/>
        <end position="346"/>
    </location>
</feature>
<evidence type="ECO:0000256" key="7">
    <source>
        <dbReference type="ARBA" id="ARBA00022884"/>
    </source>
</evidence>
<evidence type="ECO:0000256" key="4">
    <source>
        <dbReference type="ARBA" id="ARBA00022517"/>
    </source>
</evidence>
<keyword evidence="5" id="KW-0698">rRNA processing</keyword>
<keyword evidence="11" id="KW-1185">Reference proteome</keyword>
<evidence type="ECO:0000256" key="8">
    <source>
        <dbReference type="ARBA" id="ARBA00023242"/>
    </source>
</evidence>
<gene>
    <name evidence="10" type="primary">100635989</name>
</gene>
<dbReference type="InterPro" id="IPR038664">
    <property type="entry name" value="Gar1/Naf1_Cbf5-bd_sf"/>
</dbReference>
<dbReference type="Gene3D" id="2.40.10.230">
    <property type="entry name" value="Probable tRNA pseudouridine synthase domain"/>
    <property type="match status" value="1"/>
</dbReference>
<evidence type="ECO:0000313" key="11">
    <source>
        <dbReference type="Proteomes" id="UP000007879"/>
    </source>
</evidence>
<dbReference type="EnsemblMetazoa" id="XM_019996634.1">
    <property type="protein sequence ID" value="XP_019852193.1"/>
    <property type="gene ID" value="LOC100635989"/>
</dbReference>
<dbReference type="InParanoid" id="A0A1X7UUQ4"/>
<evidence type="ECO:0000256" key="9">
    <source>
        <dbReference type="SAM" id="MobiDB-lite"/>
    </source>
</evidence>
<keyword evidence="4" id="KW-0690">Ribosome biogenesis</keyword>
<keyword evidence="7" id="KW-0694">RNA-binding</keyword>
<evidence type="ECO:0000256" key="2">
    <source>
        <dbReference type="ARBA" id="ARBA00009801"/>
    </source>
</evidence>